<evidence type="ECO:0000313" key="3">
    <source>
        <dbReference type="Proteomes" id="UP001628192"/>
    </source>
</evidence>
<comment type="caution">
    <text evidence="2">The sequence shown here is derived from an EMBL/GenBank/DDBJ whole genome shotgun (WGS) entry which is preliminary data.</text>
</comment>
<dbReference type="Proteomes" id="UP001628192">
    <property type="component" value="Unassembled WGS sequence"/>
</dbReference>
<feature type="region of interest" description="Disordered" evidence="1">
    <location>
        <begin position="1"/>
        <end position="22"/>
    </location>
</feature>
<proteinExistence type="predicted"/>
<evidence type="ECO:0000256" key="1">
    <source>
        <dbReference type="SAM" id="MobiDB-lite"/>
    </source>
</evidence>
<dbReference type="EMBL" id="BAAFSG010000001">
    <property type="protein sequence ID" value="GAB1254075.1"/>
    <property type="molecule type" value="Genomic_DNA"/>
</dbReference>
<evidence type="ECO:0000313" key="2">
    <source>
        <dbReference type="EMBL" id="GAB1254075.1"/>
    </source>
</evidence>
<keyword evidence="3" id="KW-1185">Reference proteome</keyword>
<sequence>MSNCMEAEVVTGAEVSQETRTDNMGRKNIRVIIGDAAASQMVTAGSSLDKATRARFGIQPQATRR</sequence>
<name>A0ABQ0E8F6_9BACT</name>
<reference evidence="2 3" key="1">
    <citation type="journal article" date="2025" name="Int. J. Syst. Evol. Microbiol.">
        <title>Desulfovibrio falkowii sp. nov., Porphyromonas miyakawae sp. nov., Mediterraneibacter flintii sp. nov. and Owariibacterium komagatae gen. nov., sp. nov., isolated from human faeces.</title>
        <authorList>
            <person name="Hamaguchi T."/>
            <person name="Ohara M."/>
            <person name="Hisatomi A."/>
            <person name="Sekiguchi K."/>
            <person name="Takeda J.I."/>
            <person name="Ueyama J."/>
            <person name="Ito M."/>
            <person name="Nishiwaki H."/>
            <person name="Ogi T."/>
            <person name="Hirayama M."/>
            <person name="Ohkuma M."/>
            <person name="Sakamoto M."/>
            <person name="Ohno K."/>
        </authorList>
    </citation>
    <scope>NUCLEOTIDE SEQUENCE [LARGE SCALE GENOMIC DNA]</scope>
    <source>
        <strain evidence="2 3">13CB8C</strain>
    </source>
</reference>
<organism evidence="2 3">
    <name type="scientific">Desulfovibrio falkowii</name>
    <dbReference type="NCBI Taxonomy" id="3136602"/>
    <lineage>
        <taxon>Bacteria</taxon>
        <taxon>Pseudomonadati</taxon>
        <taxon>Thermodesulfobacteriota</taxon>
        <taxon>Desulfovibrionia</taxon>
        <taxon>Desulfovibrionales</taxon>
        <taxon>Desulfovibrionaceae</taxon>
        <taxon>Desulfovibrio</taxon>
    </lineage>
</organism>
<gene>
    <name evidence="2" type="ORF">Defa_15620</name>
</gene>
<protein>
    <submittedName>
        <fullName evidence="2">Uncharacterized protein</fullName>
    </submittedName>
</protein>
<accession>A0ABQ0E8F6</accession>